<feature type="non-terminal residue" evidence="1">
    <location>
        <position position="180"/>
    </location>
</feature>
<dbReference type="GO" id="GO:0006044">
    <property type="term" value="P:N-acetylglucosamine metabolic process"/>
    <property type="evidence" value="ECO:0007669"/>
    <property type="project" value="TreeGrafter"/>
</dbReference>
<proteinExistence type="predicted"/>
<dbReference type="OrthoDB" id="498286at2759"/>
<comment type="caution">
    <text evidence="1">The sequence shown here is derived from an EMBL/GenBank/DDBJ whole genome shotgun (WGS) entry which is preliminary data.</text>
</comment>
<dbReference type="EMBL" id="MCFH01000028">
    <property type="protein sequence ID" value="ORX48092.1"/>
    <property type="molecule type" value="Genomic_DNA"/>
</dbReference>
<name>A0A1Y1V6L5_9FUNG</name>
<dbReference type="GO" id="GO:0005737">
    <property type="term" value="C:cytoplasm"/>
    <property type="evidence" value="ECO:0007669"/>
    <property type="project" value="TreeGrafter"/>
</dbReference>
<dbReference type="Proteomes" id="UP000193719">
    <property type="component" value="Unassembled WGS sequence"/>
</dbReference>
<dbReference type="PANTHER" id="PTHR35020:SF2">
    <property type="entry name" value="N-ACETYLGLUCOSAMINE-INDUCED PROTEIN 1"/>
    <property type="match status" value="1"/>
</dbReference>
<evidence type="ECO:0000313" key="1">
    <source>
        <dbReference type="EMBL" id="ORX48092.1"/>
    </source>
</evidence>
<protein>
    <submittedName>
        <fullName evidence="1">Uncharacterized protein</fullName>
    </submittedName>
</protein>
<accession>A0A1Y1V6L5</accession>
<gene>
    <name evidence="1" type="ORF">BCR36DRAFT_584406</name>
</gene>
<dbReference type="STRING" id="1754191.A0A1Y1V6L5"/>
<keyword evidence="2" id="KW-1185">Reference proteome</keyword>
<dbReference type="PANTHER" id="PTHR35020">
    <property type="entry name" value="N-ACETYLGLUCOSAMINE-INDUCED PROTEIN 1"/>
    <property type="match status" value="1"/>
</dbReference>
<sequence>MARPFHWEEMKYIVEKNSVEVMVRSPADEAVYMNWMKVLKKKYSSINDYIKIVVMGYSEIIDEKTGIRKAFEPKSDTKKLIFESEDVYYTIRRNDFPYWLEPNIGHFVLWTSEEFTREHAGKILHEKFPESDIIYFSNTPDKKSVKGVCHYQIFTRPKDLTPITLTGQKLKELKNNNFNV</sequence>
<dbReference type="InterPro" id="IPR022036">
    <property type="entry name" value="DUF3605"/>
</dbReference>
<dbReference type="Pfam" id="PF12239">
    <property type="entry name" value="DUF3605"/>
    <property type="match status" value="1"/>
</dbReference>
<dbReference type="AlphaFoldDB" id="A0A1Y1V6L5"/>
<reference evidence="1 2" key="2">
    <citation type="submission" date="2016-08" db="EMBL/GenBank/DDBJ databases">
        <title>Pervasive Adenine N6-methylation of Active Genes in Fungi.</title>
        <authorList>
            <consortium name="DOE Joint Genome Institute"/>
            <person name="Mondo S.J."/>
            <person name="Dannebaum R.O."/>
            <person name="Kuo R.C."/>
            <person name="Labutti K."/>
            <person name="Haridas S."/>
            <person name="Kuo A."/>
            <person name="Salamov A."/>
            <person name="Ahrendt S.R."/>
            <person name="Lipzen A."/>
            <person name="Sullivan W."/>
            <person name="Andreopoulos W.B."/>
            <person name="Clum A."/>
            <person name="Lindquist E."/>
            <person name="Daum C."/>
            <person name="Ramamoorthy G.K."/>
            <person name="Gryganskyi A."/>
            <person name="Culley D."/>
            <person name="Magnuson J.K."/>
            <person name="James T.Y."/>
            <person name="O'Malley M.A."/>
            <person name="Stajich J.E."/>
            <person name="Spatafora J.W."/>
            <person name="Visel A."/>
            <person name="Grigoriev I.V."/>
        </authorList>
    </citation>
    <scope>NUCLEOTIDE SEQUENCE [LARGE SCALE GENOMIC DNA]</scope>
    <source>
        <strain evidence="2">finn</strain>
    </source>
</reference>
<evidence type="ECO:0000313" key="2">
    <source>
        <dbReference type="Proteomes" id="UP000193719"/>
    </source>
</evidence>
<reference evidence="1 2" key="1">
    <citation type="submission" date="2016-08" db="EMBL/GenBank/DDBJ databases">
        <title>Genomes of anaerobic fungi encode conserved fungal cellulosomes for biomass hydrolysis.</title>
        <authorList>
            <consortium name="DOE Joint Genome Institute"/>
            <person name="Haitjema C.H."/>
            <person name="Gilmore S.P."/>
            <person name="Henske J.K."/>
            <person name="Solomon K.V."/>
            <person name="De Groot R."/>
            <person name="Kuo A."/>
            <person name="Mondo S.J."/>
            <person name="Salamov A.A."/>
            <person name="Labutti K."/>
            <person name="Zhao Z."/>
            <person name="Chiniquy J."/>
            <person name="Barry K."/>
            <person name="Brewer H.M."/>
            <person name="Purvine S.O."/>
            <person name="Wright A.T."/>
            <person name="Boxma B."/>
            <person name="Van Alen T."/>
            <person name="Hackstein J.H."/>
            <person name="Baker S.E."/>
            <person name="Grigoriev I.V."/>
            <person name="O'Malley M.A."/>
        </authorList>
    </citation>
    <scope>NUCLEOTIDE SEQUENCE [LARGE SCALE GENOMIC DNA]</scope>
    <source>
        <strain evidence="2">finn</strain>
    </source>
</reference>
<organism evidence="1 2">
    <name type="scientific">Piromyces finnis</name>
    <dbReference type="NCBI Taxonomy" id="1754191"/>
    <lineage>
        <taxon>Eukaryota</taxon>
        <taxon>Fungi</taxon>
        <taxon>Fungi incertae sedis</taxon>
        <taxon>Chytridiomycota</taxon>
        <taxon>Chytridiomycota incertae sedis</taxon>
        <taxon>Neocallimastigomycetes</taxon>
        <taxon>Neocallimastigales</taxon>
        <taxon>Neocallimastigaceae</taxon>
        <taxon>Piromyces</taxon>
    </lineage>
</organism>